<sequence length="240" mass="27098">IVVATNAVWNDISIFLNGAISKNALHVFVYNGRHGIKKALNLITNEDANTCMALSDPMVLSNESGNSTDSSYDSECSLPKKKFVFTFTPSEWLQMQPEQVLFKCNDPARPMRSSRSYYVLPKGCWTSLLAEHFWEHTNLPCCLSFRNGKVYNGGNIYVVVIGRCSICNSHFKGIVENKPSVNSRVLMKCTYIGNFNERHETTKKRRLIGPAMDKALTAIINNNISCETFREIEANRLMKL</sequence>
<comment type="caution">
    <text evidence="1">The sequence shown here is derived from an EMBL/GenBank/DDBJ whole genome shotgun (WGS) entry which is preliminary data.</text>
</comment>
<dbReference type="Proteomes" id="UP000478052">
    <property type="component" value="Unassembled WGS sequence"/>
</dbReference>
<proteinExistence type="predicted"/>
<dbReference type="AlphaFoldDB" id="A0A6G0VK02"/>
<dbReference type="OrthoDB" id="6616163at2759"/>
<evidence type="ECO:0008006" key="3">
    <source>
        <dbReference type="Google" id="ProtNLM"/>
    </source>
</evidence>
<evidence type="ECO:0000313" key="1">
    <source>
        <dbReference type="EMBL" id="KAF0692773.1"/>
    </source>
</evidence>
<protein>
    <recommendedName>
        <fullName evidence="3">NOF-FB transposable element protein</fullName>
    </recommendedName>
</protein>
<organism evidence="1 2">
    <name type="scientific">Aphis craccivora</name>
    <name type="common">Cowpea aphid</name>
    <dbReference type="NCBI Taxonomy" id="307492"/>
    <lineage>
        <taxon>Eukaryota</taxon>
        <taxon>Metazoa</taxon>
        <taxon>Ecdysozoa</taxon>
        <taxon>Arthropoda</taxon>
        <taxon>Hexapoda</taxon>
        <taxon>Insecta</taxon>
        <taxon>Pterygota</taxon>
        <taxon>Neoptera</taxon>
        <taxon>Paraneoptera</taxon>
        <taxon>Hemiptera</taxon>
        <taxon>Sternorrhyncha</taxon>
        <taxon>Aphidomorpha</taxon>
        <taxon>Aphidoidea</taxon>
        <taxon>Aphididae</taxon>
        <taxon>Aphidini</taxon>
        <taxon>Aphis</taxon>
        <taxon>Aphis</taxon>
    </lineage>
</organism>
<accession>A0A6G0VK02</accession>
<dbReference type="EMBL" id="VUJU01015662">
    <property type="protein sequence ID" value="KAF0692773.1"/>
    <property type="molecule type" value="Genomic_DNA"/>
</dbReference>
<name>A0A6G0VK02_APHCR</name>
<feature type="non-terminal residue" evidence="1">
    <location>
        <position position="240"/>
    </location>
</feature>
<reference evidence="1 2" key="1">
    <citation type="submission" date="2019-08" db="EMBL/GenBank/DDBJ databases">
        <title>Whole genome of Aphis craccivora.</title>
        <authorList>
            <person name="Voronova N.V."/>
            <person name="Shulinski R.S."/>
            <person name="Bandarenka Y.V."/>
            <person name="Zhorov D.G."/>
            <person name="Warner D."/>
        </authorList>
    </citation>
    <scope>NUCLEOTIDE SEQUENCE [LARGE SCALE GENOMIC DNA]</scope>
    <source>
        <strain evidence="1">180601</strain>
        <tissue evidence="1">Whole Body</tissue>
    </source>
</reference>
<feature type="non-terminal residue" evidence="1">
    <location>
        <position position="1"/>
    </location>
</feature>
<gene>
    <name evidence="1" type="ORF">FWK35_00036383</name>
</gene>
<evidence type="ECO:0000313" key="2">
    <source>
        <dbReference type="Proteomes" id="UP000478052"/>
    </source>
</evidence>
<keyword evidence="2" id="KW-1185">Reference proteome</keyword>